<dbReference type="EMBL" id="QKYT01000664">
    <property type="protein sequence ID" value="RIA82459.1"/>
    <property type="molecule type" value="Genomic_DNA"/>
</dbReference>
<feature type="transmembrane region" description="Helical" evidence="1">
    <location>
        <begin position="86"/>
        <end position="105"/>
    </location>
</feature>
<dbReference type="Proteomes" id="UP000265703">
    <property type="component" value="Unassembled WGS sequence"/>
</dbReference>
<proteinExistence type="predicted"/>
<evidence type="ECO:0000313" key="3">
    <source>
        <dbReference type="Proteomes" id="UP000265703"/>
    </source>
</evidence>
<dbReference type="AlphaFoldDB" id="A0A397SC89"/>
<organism evidence="2 3">
    <name type="scientific">Glomus cerebriforme</name>
    <dbReference type="NCBI Taxonomy" id="658196"/>
    <lineage>
        <taxon>Eukaryota</taxon>
        <taxon>Fungi</taxon>
        <taxon>Fungi incertae sedis</taxon>
        <taxon>Mucoromycota</taxon>
        <taxon>Glomeromycotina</taxon>
        <taxon>Glomeromycetes</taxon>
        <taxon>Glomerales</taxon>
        <taxon>Glomeraceae</taxon>
        <taxon>Glomus</taxon>
    </lineage>
</organism>
<keyword evidence="1" id="KW-0812">Transmembrane</keyword>
<reference evidence="2 3" key="1">
    <citation type="submission" date="2018-06" db="EMBL/GenBank/DDBJ databases">
        <title>Comparative genomics reveals the genomic features of Rhizophagus irregularis, R. cerebriforme, R. diaphanum and Gigaspora rosea, and their symbiotic lifestyle signature.</title>
        <authorList>
            <person name="Morin E."/>
            <person name="San Clemente H."/>
            <person name="Chen E.C.H."/>
            <person name="De La Providencia I."/>
            <person name="Hainaut M."/>
            <person name="Kuo A."/>
            <person name="Kohler A."/>
            <person name="Murat C."/>
            <person name="Tang N."/>
            <person name="Roy S."/>
            <person name="Loubradou J."/>
            <person name="Henrissat B."/>
            <person name="Grigoriev I.V."/>
            <person name="Corradi N."/>
            <person name="Roux C."/>
            <person name="Martin F.M."/>
        </authorList>
    </citation>
    <scope>NUCLEOTIDE SEQUENCE [LARGE SCALE GENOMIC DNA]</scope>
    <source>
        <strain evidence="2 3">DAOM 227022</strain>
    </source>
</reference>
<evidence type="ECO:0000256" key="1">
    <source>
        <dbReference type="SAM" id="Phobius"/>
    </source>
</evidence>
<keyword evidence="1" id="KW-0472">Membrane</keyword>
<feature type="transmembrane region" description="Helical" evidence="1">
    <location>
        <begin position="33"/>
        <end position="52"/>
    </location>
</feature>
<name>A0A397SC89_9GLOM</name>
<keyword evidence="3" id="KW-1185">Reference proteome</keyword>
<evidence type="ECO:0008006" key="4">
    <source>
        <dbReference type="Google" id="ProtNLM"/>
    </source>
</evidence>
<protein>
    <recommendedName>
        <fullName evidence="4">Transmembrane protein</fullName>
    </recommendedName>
</protein>
<accession>A0A397SC89</accession>
<evidence type="ECO:0000313" key="2">
    <source>
        <dbReference type="EMBL" id="RIA82459.1"/>
    </source>
</evidence>
<sequence length="117" mass="13860">MSSNSNNKYINNNNNVKVNQKQISFAYSCTKKLTIIIFFILVLSNLLVNLCYDQLKFYDENEPSITTNISITIMPNDDSVSIQKKFFFSHVLSRVLIDSLFFLFLRFRLWKYPRKEI</sequence>
<keyword evidence="1" id="KW-1133">Transmembrane helix</keyword>
<gene>
    <name evidence="2" type="ORF">C1645_788293</name>
</gene>
<comment type="caution">
    <text evidence="2">The sequence shown here is derived from an EMBL/GenBank/DDBJ whole genome shotgun (WGS) entry which is preliminary data.</text>
</comment>